<protein>
    <recommendedName>
        <fullName evidence="4">Metal-dependent protein hydrolase</fullName>
    </recommendedName>
</protein>
<dbReference type="PANTHER" id="PTHR11215:SF1">
    <property type="entry name" value="MYG1 EXONUCLEASE"/>
    <property type="match status" value="1"/>
</dbReference>
<evidence type="ECO:0000313" key="3">
    <source>
        <dbReference type="Proteomes" id="UP000179807"/>
    </source>
</evidence>
<sequence>MKKIAVHNGNFHADDVLAVYLLQNTTKFANYEVIRTRDPEIIKSCEVVVDVGGIYDHSTNRYDHHQASCVATFPEFDIPMAACGLVYLHYGKEIIQNVAKRLELPIDANNLDFMFHYLYKNFVLEIDAVDNGISQAPEEFKSNYSPSTDISHRISNLNPHWKTPNPDYDASFKEAVEVIGKDFEFFLSYCIKFAIEQYEITKKAFDTRFEFDPSGKFINIPYYFPIMGYLSMFEGEQKEALYILYPRSNGSWSVRGISTTKQFELRKPLPFPGVTPEEMLEKTGIEGLVFAHKNPFLAVFNVEDQALRYARFAANYQNDNKE</sequence>
<dbReference type="EMBL" id="MLAK01000691">
    <property type="protein sequence ID" value="OHT07631.1"/>
    <property type="molecule type" value="Genomic_DNA"/>
</dbReference>
<reference evidence="2" key="1">
    <citation type="submission" date="2016-10" db="EMBL/GenBank/DDBJ databases">
        <authorList>
            <person name="Benchimol M."/>
            <person name="Almeida L.G."/>
            <person name="Vasconcelos A.T."/>
            <person name="Perreira-Neves A."/>
            <person name="Rosa I.A."/>
            <person name="Tasca T."/>
            <person name="Bogo M.R."/>
            <person name="de Souza W."/>
        </authorList>
    </citation>
    <scope>NUCLEOTIDE SEQUENCE [LARGE SCALE GENOMIC DNA]</scope>
    <source>
        <strain evidence="2">K</strain>
    </source>
</reference>
<keyword evidence="3" id="KW-1185">Reference proteome</keyword>
<dbReference type="Pfam" id="PF03690">
    <property type="entry name" value="MYG1_exonuc"/>
    <property type="match status" value="1"/>
</dbReference>
<evidence type="ECO:0000313" key="2">
    <source>
        <dbReference type="EMBL" id="OHT07631.1"/>
    </source>
</evidence>
<name>A0A1J4K8A1_9EUKA</name>
<dbReference type="AlphaFoldDB" id="A0A1J4K8A1"/>
<dbReference type="OrthoDB" id="10265310at2759"/>
<comment type="caution">
    <text evidence="2">The sequence shown here is derived from an EMBL/GenBank/DDBJ whole genome shotgun (WGS) entry which is preliminary data.</text>
</comment>
<comment type="similarity">
    <text evidence="1">Belongs to the MYG1 family.</text>
</comment>
<dbReference type="GO" id="GO:0005634">
    <property type="term" value="C:nucleus"/>
    <property type="evidence" value="ECO:0007669"/>
    <property type="project" value="TreeGrafter"/>
</dbReference>
<gene>
    <name evidence="2" type="ORF">TRFO_24126</name>
</gene>
<dbReference type="InterPro" id="IPR003226">
    <property type="entry name" value="MYG1_exonuclease"/>
</dbReference>
<dbReference type="VEuPathDB" id="TrichDB:TRFO_24126"/>
<organism evidence="2 3">
    <name type="scientific">Tritrichomonas foetus</name>
    <dbReference type="NCBI Taxonomy" id="1144522"/>
    <lineage>
        <taxon>Eukaryota</taxon>
        <taxon>Metamonada</taxon>
        <taxon>Parabasalia</taxon>
        <taxon>Tritrichomonadida</taxon>
        <taxon>Tritrichomonadidae</taxon>
        <taxon>Tritrichomonas</taxon>
    </lineage>
</organism>
<proteinExistence type="inferred from homology"/>
<dbReference type="RefSeq" id="XP_068360767.1">
    <property type="nucleotide sequence ID" value="XM_068503574.1"/>
</dbReference>
<evidence type="ECO:0008006" key="4">
    <source>
        <dbReference type="Google" id="ProtNLM"/>
    </source>
</evidence>
<dbReference type="GeneID" id="94838278"/>
<dbReference type="GO" id="GO:0005737">
    <property type="term" value="C:cytoplasm"/>
    <property type="evidence" value="ECO:0007669"/>
    <property type="project" value="TreeGrafter"/>
</dbReference>
<evidence type="ECO:0000256" key="1">
    <source>
        <dbReference type="ARBA" id="ARBA00010105"/>
    </source>
</evidence>
<dbReference type="PANTHER" id="PTHR11215">
    <property type="entry name" value="METAL DEPENDENT HYDROLASE - RELATED"/>
    <property type="match status" value="1"/>
</dbReference>
<accession>A0A1J4K8A1</accession>
<dbReference type="Proteomes" id="UP000179807">
    <property type="component" value="Unassembled WGS sequence"/>
</dbReference>